<gene>
    <name evidence="2" type="ORF">CEJ86_29445</name>
</gene>
<organism evidence="2 3">
    <name type="scientific">Rhizobium meliloti</name>
    <name type="common">Ensifer meliloti</name>
    <name type="synonym">Sinorhizobium meliloti</name>
    <dbReference type="NCBI Taxonomy" id="382"/>
    <lineage>
        <taxon>Bacteria</taxon>
        <taxon>Pseudomonadati</taxon>
        <taxon>Pseudomonadota</taxon>
        <taxon>Alphaproteobacteria</taxon>
        <taxon>Hyphomicrobiales</taxon>
        <taxon>Rhizobiaceae</taxon>
        <taxon>Sinorhizobium/Ensifer group</taxon>
        <taxon>Sinorhizobium</taxon>
    </lineage>
</organism>
<proteinExistence type="predicted"/>
<evidence type="ECO:0000313" key="3">
    <source>
        <dbReference type="Proteomes" id="UP000231987"/>
    </source>
</evidence>
<accession>A0A2J0YUQ0</accession>
<name>A0A2J0YUQ0_RHIML</name>
<dbReference type="Pfam" id="PF11412">
    <property type="entry name" value="DsbD_N"/>
    <property type="match status" value="1"/>
</dbReference>
<protein>
    <recommendedName>
        <fullName evidence="1">Thiol:disulfide interchange protein DsbD N-terminal domain-containing protein</fullName>
    </recommendedName>
</protein>
<dbReference type="InterPro" id="IPR028250">
    <property type="entry name" value="DsbDN"/>
</dbReference>
<reference evidence="2 3" key="1">
    <citation type="submission" date="2017-06" db="EMBL/GenBank/DDBJ databases">
        <title>Ensifer strains isolated from leguminous trees and herbs display diverse denitrification phenotypes with some acting as strong N2O sinks.</title>
        <authorList>
            <person name="Woliy K."/>
            <person name="Mania D."/>
            <person name="Bakken L.R."/>
            <person name="Frostegard A."/>
        </authorList>
    </citation>
    <scope>NUCLEOTIDE SEQUENCE [LARGE SCALE GENOMIC DNA]</scope>
    <source>
        <strain evidence="2 3">AC50a</strain>
    </source>
</reference>
<sequence length="312" mass="33172">MLSSCRSSNYDRSGISGPLEAKGETRYSLAMTRRSTPMKMAQRIATASLLLAFFLPAQSYGAASEWVTSPGGAFRIVASHPNPDGIIPAILEVRLNPGWKTYWRDPGASGIPPQVTIDPSGGVSLRSIRFPVPKTFGEGPGRYTGYDAPVAFPLMLRKTGNGGDVTIRASVFLGICEDICIPVQGDVTLALKSGEFDNPLDGARIEKALSALPEQPSENFRVVTSKFDASAGKLRIEFVLPPDAAAGSADLFLAGPSGVFFGVPVFHDAQGAERRADVPVKLSGKDKTVAGKPITLTLRAGRRSMETTLAFD</sequence>
<dbReference type="EMBL" id="NJGD01000023">
    <property type="protein sequence ID" value="PJR10610.1"/>
    <property type="molecule type" value="Genomic_DNA"/>
</dbReference>
<comment type="caution">
    <text evidence="2">The sequence shown here is derived from an EMBL/GenBank/DDBJ whole genome shotgun (WGS) entry which is preliminary data.</text>
</comment>
<feature type="domain" description="Thiol:disulfide interchange protein DsbD N-terminal" evidence="1">
    <location>
        <begin position="88"/>
        <end position="189"/>
    </location>
</feature>
<evidence type="ECO:0000313" key="2">
    <source>
        <dbReference type="EMBL" id="PJR10610.1"/>
    </source>
</evidence>
<dbReference type="AlphaFoldDB" id="A0A2J0YUQ0"/>
<dbReference type="Proteomes" id="UP000231987">
    <property type="component" value="Unassembled WGS sequence"/>
</dbReference>
<evidence type="ECO:0000259" key="1">
    <source>
        <dbReference type="Pfam" id="PF11412"/>
    </source>
</evidence>